<proteinExistence type="predicted"/>
<dbReference type="AlphaFoldDB" id="X1IA52"/>
<reference evidence="1" key="1">
    <citation type="journal article" date="2014" name="Front. Microbiol.">
        <title>High frequency of phylogenetically diverse reductive dehalogenase-homologous genes in deep subseafloor sedimentary metagenomes.</title>
        <authorList>
            <person name="Kawai M."/>
            <person name="Futagami T."/>
            <person name="Toyoda A."/>
            <person name="Takaki Y."/>
            <person name="Nishi S."/>
            <person name="Hori S."/>
            <person name="Arai W."/>
            <person name="Tsubouchi T."/>
            <person name="Morono Y."/>
            <person name="Uchiyama I."/>
            <person name="Ito T."/>
            <person name="Fujiyama A."/>
            <person name="Inagaki F."/>
            <person name="Takami H."/>
        </authorList>
    </citation>
    <scope>NUCLEOTIDE SEQUENCE</scope>
    <source>
        <strain evidence="1">Expedition CK06-06</strain>
    </source>
</reference>
<protein>
    <submittedName>
        <fullName evidence="1">Uncharacterized protein</fullName>
    </submittedName>
</protein>
<organism evidence="1">
    <name type="scientific">marine sediment metagenome</name>
    <dbReference type="NCBI Taxonomy" id="412755"/>
    <lineage>
        <taxon>unclassified sequences</taxon>
        <taxon>metagenomes</taxon>
        <taxon>ecological metagenomes</taxon>
    </lineage>
</organism>
<dbReference type="EMBL" id="BARU01025416">
    <property type="protein sequence ID" value="GAH66165.1"/>
    <property type="molecule type" value="Genomic_DNA"/>
</dbReference>
<sequence>MPIEKDIIEKIKRFTFNKNLLEFIDRAKYLEERLKEGENILVKLDEHKLSGIEFIYLELHKTEGKPEKVVSLNCLGIRYKSDFFKDYKPLPESQRA</sequence>
<evidence type="ECO:0000313" key="1">
    <source>
        <dbReference type="EMBL" id="GAH66165.1"/>
    </source>
</evidence>
<comment type="caution">
    <text evidence="1">The sequence shown here is derived from an EMBL/GenBank/DDBJ whole genome shotgun (WGS) entry which is preliminary data.</text>
</comment>
<accession>X1IA52</accession>
<name>X1IA52_9ZZZZ</name>
<gene>
    <name evidence="1" type="ORF">S03H2_40950</name>
</gene>